<name>A0A2K9MFD6_9RHOB</name>
<keyword evidence="3" id="KW-1185">Reference proteome</keyword>
<protein>
    <submittedName>
        <fullName evidence="2">Rod shape-determining protein MreD</fullName>
    </submittedName>
</protein>
<keyword evidence="1" id="KW-0472">Membrane</keyword>
<feature type="transmembrane region" description="Helical" evidence="1">
    <location>
        <begin position="143"/>
        <end position="162"/>
    </location>
</feature>
<keyword evidence="1" id="KW-1133">Transmembrane helix</keyword>
<sequence>MPLLIRHRLVGTAMFVGIGLAILFFRLMPLAPGATALPGPEVMLCVTLAWVLRRPDHLPAIIIVAMTLIGDIMLGRPFGLFSLFVLTATELLRSWALRWGDQPFVFEWLRIAVLVGLLLLGYRIVMLLFMLPVPALGPVMLQWLATTAAYPAVVVLLRLAGVRRPTAAELEMMGS</sequence>
<accession>A0A2K9MFD6</accession>
<dbReference type="AlphaFoldDB" id="A0A2K9MFD6"/>
<evidence type="ECO:0000313" key="3">
    <source>
        <dbReference type="Proteomes" id="UP000234882"/>
    </source>
</evidence>
<dbReference type="KEGG" id="paru:CYR75_08850"/>
<evidence type="ECO:0000256" key="1">
    <source>
        <dbReference type="SAM" id="Phobius"/>
    </source>
</evidence>
<proteinExistence type="predicted"/>
<evidence type="ECO:0000313" key="2">
    <source>
        <dbReference type="EMBL" id="AUM74361.1"/>
    </source>
</evidence>
<reference evidence="3" key="1">
    <citation type="submission" date="2017-12" db="EMBL/GenBank/DDBJ databases">
        <title>Genomic analysis of Paracoccus sp. CBA4604.</title>
        <authorList>
            <person name="Roh S.W."/>
            <person name="Kim J.Y."/>
            <person name="Kim J.S."/>
        </authorList>
    </citation>
    <scope>NUCLEOTIDE SEQUENCE [LARGE SCALE GENOMIC DNA]</scope>
    <source>
        <strain evidence="3">CBA4604</strain>
    </source>
</reference>
<organism evidence="2 3">
    <name type="scientific">Paracoccus jeotgali</name>
    <dbReference type="NCBI Taxonomy" id="2065379"/>
    <lineage>
        <taxon>Bacteria</taxon>
        <taxon>Pseudomonadati</taxon>
        <taxon>Pseudomonadota</taxon>
        <taxon>Alphaproteobacteria</taxon>
        <taxon>Rhodobacterales</taxon>
        <taxon>Paracoccaceae</taxon>
        <taxon>Paracoccus</taxon>
    </lineage>
</organism>
<dbReference type="EMBL" id="CP025583">
    <property type="protein sequence ID" value="AUM74361.1"/>
    <property type="molecule type" value="Genomic_DNA"/>
</dbReference>
<keyword evidence="1" id="KW-0812">Transmembrane</keyword>
<dbReference type="Proteomes" id="UP000234882">
    <property type="component" value="Chromosome"/>
</dbReference>
<feature type="transmembrane region" description="Helical" evidence="1">
    <location>
        <begin position="108"/>
        <end position="131"/>
    </location>
</feature>
<gene>
    <name evidence="2" type="ORF">CYR75_08850</name>
</gene>
<dbReference type="RefSeq" id="WP_101499707.1">
    <property type="nucleotide sequence ID" value="NZ_CP025583.1"/>
</dbReference>
<feature type="transmembrane region" description="Helical" evidence="1">
    <location>
        <begin position="60"/>
        <end position="87"/>
    </location>
</feature>
<dbReference type="OrthoDB" id="7629477at2"/>